<keyword evidence="1" id="KW-0732">Signal</keyword>
<proteinExistence type="predicted"/>
<feature type="chain" id="PRO_5001761627" evidence="1">
    <location>
        <begin position="19"/>
        <end position="409"/>
    </location>
</feature>
<dbReference type="PANTHER" id="PTHR10151:SF120">
    <property type="entry name" value="BIS(5'-ADENOSYL)-TRIPHOSPHATASE"/>
    <property type="match status" value="1"/>
</dbReference>
<dbReference type="OrthoDB" id="279982at2"/>
<feature type="signal peptide" evidence="1">
    <location>
        <begin position="1"/>
        <end position="18"/>
    </location>
</feature>
<dbReference type="RefSeq" id="WP_037444375.1">
    <property type="nucleotide sequence ID" value="NZ_JNFF01000116.1"/>
</dbReference>
<sequence>MKKIFICGLLLLSVSGYAQSKRKVVYVIADGIPPDVIEKLELPNFKRIINEGTYLRIHVGGDKGSYNETPTISAVGYNSLLTGTWVNKHNVPDNDIKEPNYNYQNIFRLFKSQFPDKKTGIYSSWTDNRTKLLGHRLPSAGNLQVDYIADGYELDTLNFKHDKQRDFMHSIDEKVVEQAALSIRKDAPDLSWVYLEYTDDMGHMYGDSPKYYASVQMLDVQMGKIYDAINERKRKFKEDWLLIITTDHGRSEKDGKGHGGQSDRQRNTWLVTNSNDLNKYAHTYDPGIVDIMPTIARYSGVQIPKDVLEEIDGTPLIGPVSVADMKVNYIQGDIDLSWKVIENSGNVKIWVTTTNNFKTGGKDTYHMVKEVPVKDGHALINVKEYPSEFYKIVIEAPANTLNKWLFVEK</sequence>
<dbReference type="eggNOG" id="COG1524">
    <property type="taxonomic scope" value="Bacteria"/>
</dbReference>
<evidence type="ECO:0000256" key="1">
    <source>
        <dbReference type="SAM" id="SignalP"/>
    </source>
</evidence>
<dbReference type="InterPro" id="IPR002591">
    <property type="entry name" value="Phosphodiest/P_Trfase"/>
</dbReference>
<accession>A0A081PCN8</accession>
<name>A0A081PCN8_9SPHI</name>
<comment type="caution">
    <text evidence="2">The sequence shown here is derived from an EMBL/GenBank/DDBJ whole genome shotgun (WGS) entry which is preliminary data.</text>
</comment>
<gene>
    <name evidence="2" type="ORF">N180_02175</name>
</gene>
<dbReference type="Proteomes" id="UP000028007">
    <property type="component" value="Unassembled WGS sequence"/>
</dbReference>
<evidence type="ECO:0000313" key="3">
    <source>
        <dbReference type="Proteomes" id="UP000028007"/>
    </source>
</evidence>
<dbReference type="AlphaFoldDB" id="A0A081PCN8"/>
<dbReference type="PANTHER" id="PTHR10151">
    <property type="entry name" value="ECTONUCLEOTIDE PYROPHOSPHATASE/PHOSPHODIESTERASE"/>
    <property type="match status" value="1"/>
</dbReference>
<dbReference type="Pfam" id="PF01663">
    <property type="entry name" value="Phosphodiest"/>
    <property type="match status" value="1"/>
</dbReference>
<dbReference type="SUPFAM" id="SSF53649">
    <property type="entry name" value="Alkaline phosphatase-like"/>
    <property type="match status" value="1"/>
</dbReference>
<protein>
    <submittedName>
        <fullName evidence="2">Nucleotide pyrophosphatase</fullName>
    </submittedName>
</protein>
<evidence type="ECO:0000313" key="2">
    <source>
        <dbReference type="EMBL" id="KEQ28461.1"/>
    </source>
</evidence>
<organism evidence="2 3">
    <name type="scientific">Pedobacter antarcticus 4BY</name>
    <dbReference type="NCBI Taxonomy" id="1358423"/>
    <lineage>
        <taxon>Bacteria</taxon>
        <taxon>Pseudomonadati</taxon>
        <taxon>Bacteroidota</taxon>
        <taxon>Sphingobacteriia</taxon>
        <taxon>Sphingobacteriales</taxon>
        <taxon>Sphingobacteriaceae</taxon>
        <taxon>Pedobacter</taxon>
    </lineage>
</organism>
<keyword evidence="3" id="KW-1185">Reference proteome</keyword>
<dbReference type="Gene3D" id="3.40.720.10">
    <property type="entry name" value="Alkaline Phosphatase, subunit A"/>
    <property type="match status" value="1"/>
</dbReference>
<reference evidence="2 3" key="1">
    <citation type="journal article" date="1992" name="Int. J. Syst. Bacteriol.">
        <title>Sphingobacterium antarcticus sp. nov. a Psychrotrophic Bacterium from the Soils of Schirmacher Oasis, Antarctica.</title>
        <authorList>
            <person name="Shivaji S."/>
            <person name="Ray M.K."/>
            <person name="Rao N.S."/>
            <person name="Saiserr L."/>
            <person name="Jagannadham M.V."/>
            <person name="Kumar G.S."/>
            <person name="Reddy G."/>
            <person name="Bhargava P.M."/>
        </authorList>
    </citation>
    <scope>NUCLEOTIDE SEQUENCE [LARGE SCALE GENOMIC DNA]</scope>
    <source>
        <strain evidence="2 3">4BY</strain>
    </source>
</reference>
<dbReference type="GO" id="GO:0016787">
    <property type="term" value="F:hydrolase activity"/>
    <property type="evidence" value="ECO:0007669"/>
    <property type="project" value="UniProtKB-ARBA"/>
</dbReference>
<dbReference type="InterPro" id="IPR017850">
    <property type="entry name" value="Alkaline_phosphatase_core_sf"/>
</dbReference>
<dbReference type="EMBL" id="JNFF01000116">
    <property type="protein sequence ID" value="KEQ28461.1"/>
    <property type="molecule type" value="Genomic_DNA"/>
</dbReference>